<feature type="binding site" evidence="8">
    <location>
        <begin position="218"/>
        <end position="224"/>
    </location>
    <ligand>
        <name>ATP</name>
        <dbReference type="ChEBI" id="CHEBI:30616"/>
    </ligand>
</feature>
<feature type="binding site" evidence="8">
    <location>
        <position position="17"/>
    </location>
    <ligand>
        <name>ATP</name>
        <dbReference type="ChEBI" id="CHEBI:30616"/>
    </ligand>
</feature>
<dbReference type="GO" id="GO:0005524">
    <property type="term" value="F:ATP binding"/>
    <property type="evidence" value="ECO:0007669"/>
    <property type="project" value="UniProtKB-KW"/>
</dbReference>
<keyword evidence="4 8" id="KW-0808">Transferase</keyword>
<dbReference type="NCBIfam" id="TIGR01027">
    <property type="entry name" value="proB"/>
    <property type="match status" value="1"/>
</dbReference>
<reference evidence="11" key="1">
    <citation type="submission" date="2017-09" db="EMBL/GenBank/DDBJ databases">
        <authorList>
            <person name="Varghese N."/>
            <person name="Submissions S."/>
        </authorList>
    </citation>
    <scope>NUCLEOTIDE SEQUENCE [LARGE SCALE GENOMIC DNA]</scope>
    <source>
        <strain evidence="11">MSL47</strain>
    </source>
</reference>
<keyword evidence="5 8" id="KW-0547">Nucleotide-binding</keyword>
<protein>
    <recommendedName>
        <fullName evidence="8">Glutamate 5-kinase</fullName>
        <ecNumber evidence="8">2.7.2.11</ecNumber>
    </recommendedName>
    <alternativeName>
        <fullName evidence="8">Gamma-glutamyl kinase</fullName>
        <shortName evidence="8">GK</shortName>
    </alternativeName>
</protein>
<dbReference type="PANTHER" id="PTHR43654:SF1">
    <property type="entry name" value="ISOPENTENYL PHOSPHATE KINASE"/>
    <property type="match status" value="1"/>
</dbReference>
<dbReference type="Gene3D" id="2.30.130.10">
    <property type="entry name" value="PUA domain"/>
    <property type="match status" value="1"/>
</dbReference>
<dbReference type="SMART" id="SM00359">
    <property type="entry name" value="PUA"/>
    <property type="match status" value="1"/>
</dbReference>
<dbReference type="GO" id="GO:0004349">
    <property type="term" value="F:glutamate 5-kinase activity"/>
    <property type="evidence" value="ECO:0007669"/>
    <property type="project" value="UniProtKB-UniRule"/>
</dbReference>
<dbReference type="InterPro" id="IPR041739">
    <property type="entry name" value="G5K_ProB"/>
</dbReference>
<evidence type="ECO:0000256" key="5">
    <source>
        <dbReference type="ARBA" id="ARBA00022741"/>
    </source>
</evidence>
<dbReference type="UniPathway" id="UPA00098">
    <property type="reaction ID" value="UER00359"/>
</dbReference>
<proteinExistence type="inferred from homology"/>
<dbReference type="CDD" id="cd21157">
    <property type="entry name" value="PUA_G5K"/>
    <property type="match status" value="1"/>
</dbReference>
<comment type="pathway">
    <text evidence="8">Amino-acid biosynthesis; L-proline biosynthesis; L-glutamate 5-semialdehyde from L-glutamate: step 1/2.</text>
</comment>
<evidence type="ECO:0000256" key="7">
    <source>
        <dbReference type="ARBA" id="ARBA00022840"/>
    </source>
</evidence>
<comment type="similarity">
    <text evidence="8">Belongs to the glutamate 5-kinase family.</text>
</comment>
<dbReference type="AlphaFoldDB" id="A0A285HBA3"/>
<organism evidence="10 11">
    <name type="scientific">Orenia metallireducens</name>
    <dbReference type="NCBI Taxonomy" id="1413210"/>
    <lineage>
        <taxon>Bacteria</taxon>
        <taxon>Bacillati</taxon>
        <taxon>Bacillota</taxon>
        <taxon>Clostridia</taxon>
        <taxon>Halanaerobiales</taxon>
        <taxon>Halobacteroidaceae</taxon>
        <taxon>Orenia</taxon>
    </lineage>
</organism>
<feature type="binding site" evidence="8">
    <location>
        <position position="144"/>
    </location>
    <ligand>
        <name>substrate</name>
    </ligand>
</feature>
<dbReference type="SUPFAM" id="SSF53633">
    <property type="entry name" value="Carbamate kinase-like"/>
    <property type="match status" value="1"/>
</dbReference>
<gene>
    <name evidence="8" type="primary">proB</name>
    <name evidence="10" type="ORF">SAMN06265827_116105</name>
</gene>
<feature type="domain" description="PUA" evidence="9">
    <location>
        <begin position="283"/>
        <end position="367"/>
    </location>
</feature>
<keyword evidence="6 8" id="KW-0418">Kinase</keyword>
<name>A0A285HBA3_9FIRM</name>
<comment type="function">
    <text evidence="8">Catalyzes the transfer of a phosphate group to glutamate to form L-glutamate 5-phosphate.</text>
</comment>
<dbReference type="CDD" id="cd04242">
    <property type="entry name" value="AAK_G5K_ProB"/>
    <property type="match status" value="1"/>
</dbReference>
<evidence type="ECO:0000313" key="11">
    <source>
        <dbReference type="Proteomes" id="UP000219573"/>
    </source>
</evidence>
<dbReference type="PROSITE" id="PS50890">
    <property type="entry name" value="PUA"/>
    <property type="match status" value="1"/>
</dbReference>
<accession>A0A285HBA3</accession>
<sequence length="375" mass="40995">MTFMRDSVKRAKRIVIKVGSSSLTYQNAKLNLRRIEKLIREIVDLKNQDKEVILVSSGAVAAGQGELDLAERPQTIPEKQALAAIGQGILMKTYQKLFSEYGQKVAQVLLTQKDLTDRKRYLNSRNTLNQLLNYGVIPVINENDTVAVEEIKFGDNDTLSALVSSLIDADLLIILSDIDGLYTADPRHDPTAKLLSRIDDISHEIEALAGDAGTKRGTGGMITKIRAAKVSTRSGIPLIIANGSLDNVLSQITQGAEVGTLFLSQEKLASREKWIAFNLDVEGEIVIDSGAVKALLEKGKSLLPCGILASQGCFSAGAVVDIVNQAGEILARGLVNYSQREIEEIKGLHTSKIKERLGYQDYDEVVHRDNLVLMI</sequence>
<dbReference type="InterPro" id="IPR011529">
    <property type="entry name" value="Glu_5kinase"/>
</dbReference>
<evidence type="ECO:0000256" key="1">
    <source>
        <dbReference type="ARBA" id="ARBA00022490"/>
    </source>
</evidence>
<evidence type="ECO:0000256" key="6">
    <source>
        <dbReference type="ARBA" id="ARBA00022777"/>
    </source>
</evidence>
<dbReference type="HAMAP" id="MF_00456">
    <property type="entry name" value="ProB"/>
    <property type="match status" value="1"/>
</dbReference>
<keyword evidence="1 8" id="KW-0963">Cytoplasm</keyword>
<dbReference type="InterPro" id="IPR002478">
    <property type="entry name" value="PUA"/>
</dbReference>
<dbReference type="PRINTS" id="PR00474">
    <property type="entry name" value="GLU5KINASE"/>
</dbReference>
<evidence type="ECO:0000256" key="2">
    <source>
        <dbReference type="ARBA" id="ARBA00022605"/>
    </source>
</evidence>
<dbReference type="InterPro" id="IPR001048">
    <property type="entry name" value="Asp/Glu/Uridylate_kinase"/>
</dbReference>
<dbReference type="Pfam" id="PF00696">
    <property type="entry name" value="AA_kinase"/>
    <property type="match status" value="1"/>
</dbReference>
<dbReference type="PIRSF" id="PIRSF000729">
    <property type="entry name" value="GK"/>
    <property type="match status" value="1"/>
</dbReference>
<keyword evidence="2 8" id="KW-0028">Amino-acid biosynthesis</keyword>
<dbReference type="InterPro" id="IPR005715">
    <property type="entry name" value="Glu_5kinase/COase_Synthase"/>
</dbReference>
<keyword evidence="3 8" id="KW-0641">Proline biosynthesis</keyword>
<evidence type="ECO:0000259" key="9">
    <source>
        <dbReference type="SMART" id="SM00359"/>
    </source>
</evidence>
<dbReference type="EC" id="2.7.2.11" evidence="8"/>
<dbReference type="FunFam" id="3.40.1160.10:FF:000018">
    <property type="entry name" value="Glutamate 5-kinase"/>
    <property type="match status" value="1"/>
</dbReference>
<dbReference type="EMBL" id="OBDZ01000016">
    <property type="protein sequence ID" value="SNY33020.1"/>
    <property type="molecule type" value="Genomic_DNA"/>
</dbReference>
<keyword evidence="7 8" id="KW-0067">ATP-binding</keyword>
<evidence type="ECO:0000256" key="3">
    <source>
        <dbReference type="ARBA" id="ARBA00022650"/>
    </source>
</evidence>
<dbReference type="Proteomes" id="UP000219573">
    <property type="component" value="Unassembled WGS sequence"/>
</dbReference>
<evidence type="ECO:0000256" key="8">
    <source>
        <dbReference type="HAMAP-Rule" id="MF_00456"/>
    </source>
</evidence>
<dbReference type="STRING" id="1413210.U472_12920"/>
<dbReference type="InterPro" id="IPR015947">
    <property type="entry name" value="PUA-like_sf"/>
</dbReference>
<evidence type="ECO:0000256" key="4">
    <source>
        <dbReference type="ARBA" id="ARBA00022679"/>
    </source>
</evidence>
<dbReference type="InterPro" id="IPR036974">
    <property type="entry name" value="PUA_sf"/>
</dbReference>
<dbReference type="GO" id="GO:0003723">
    <property type="term" value="F:RNA binding"/>
    <property type="evidence" value="ECO:0007669"/>
    <property type="project" value="InterPro"/>
</dbReference>
<dbReference type="GO" id="GO:0055129">
    <property type="term" value="P:L-proline biosynthetic process"/>
    <property type="evidence" value="ECO:0007669"/>
    <property type="project" value="UniProtKB-UniRule"/>
</dbReference>
<dbReference type="Pfam" id="PF01472">
    <property type="entry name" value="PUA"/>
    <property type="match status" value="1"/>
</dbReference>
<comment type="subcellular location">
    <subcellularLocation>
        <location evidence="8">Cytoplasm</location>
    </subcellularLocation>
</comment>
<feature type="binding site" evidence="8">
    <location>
        <position position="156"/>
    </location>
    <ligand>
        <name>substrate</name>
    </ligand>
</feature>
<dbReference type="FunFam" id="2.30.130.10:FF:000007">
    <property type="entry name" value="Glutamate 5-kinase"/>
    <property type="match status" value="1"/>
</dbReference>
<feature type="binding site" evidence="8">
    <location>
        <position position="57"/>
    </location>
    <ligand>
        <name>substrate</name>
    </ligand>
</feature>
<dbReference type="InterPro" id="IPR036393">
    <property type="entry name" value="AceGlu_kinase-like_sf"/>
</dbReference>
<evidence type="ECO:0000313" key="10">
    <source>
        <dbReference type="EMBL" id="SNY33020.1"/>
    </source>
</evidence>
<dbReference type="InterPro" id="IPR001057">
    <property type="entry name" value="Glu/AcGlu_kinase"/>
</dbReference>
<dbReference type="Gene3D" id="3.40.1160.10">
    <property type="entry name" value="Acetylglutamate kinase-like"/>
    <property type="match status" value="1"/>
</dbReference>
<keyword evidence="11" id="KW-1185">Reference proteome</keyword>
<feature type="binding site" evidence="8">
    <location>
        <begin position="176"/>
        <end position="177"/>
    </location>
    <ligand>
        <name>ATP</name>
        <dbReference type="ChEBI" id="CHEBI:30616"/>
    </ligand>
</feature>
<dbReference type="PANTHER" id="PTHR43654">
    <property type="entry name" value="GLUTAMATE 5-KINASE"/>
    <property type="match status" value="1"/>
</dbReference>
<dbReference type="SUPFAM" id="SSF88697">
    <property type="entry name" value="PUA domain-like"/>
    <property type="match status" value="1"/>
</dbReference>
<comment type="catalytic activity">
    <reaction evidence="8">
        <text>L-glutamate + ATP = L-glutamyl 5-phosphate + ADP</text>
        <dbReference type="Rhea" id="RHEA:14877"/>
        <dbReference type="ChEBI" id="CHEBI:29985"/>
        <dbReference type="ChEBI" id="CHEBI:30616"/>
        <dbReference type="ChEBI" id="CHEBI:58274"/>
        <dbReference type="ChEBI" id="CHEBI:456216"/>
        <dbReference type="EC" id="2.7.2.11"/>
    </reaction>
</comment>
<dbReference type="GO" id="GO:0005829">
    <property type="term" value="C:cytosol"/>
    <property type="evidence" value="ECO:0007669"/>
    <property type="project" value="TreeGrafter"/>
</dbReference>